<dbReference type="Pfam" id="PF00144">
    <property type="entry name" value="Beta-lactamase"/>
    <property type="match status" value="1"/>
</dbReference>
<dbReference type="InterPro" id="IPR001466">
    <property type="entry name" value="Beta-lactam-related"/>
</dbReference>
<protein>
    <submittedName>
        <fullName evidence="2">CubicO group peptidase (Beta-lactamase class C family)</fullName>
    </submittedName>
</protein>
<sequence>MTVPLGGRVAAGFEPVREAFAGLLASGAETGGALTVLLDGRPVVALHGGWTDHARTAVWRPDTLVNVFSVGKPVAALCLLTLVERGLVALDDPVSRHWPGFTGEGVSVRHVLSHTAGLPAFPVERPARAFADWGLLTGDLAAATPEWAPGTAAAEHALTYGHLVGELVRRISGRTPGAFLAAEIAGPLGLDLGFGLPARARTRCADPEFRDPGWAREVIGRPGSLRAAALGNPAGWLDPAVLGTSWWRRAEVPAVNLHASASGLAGLYAALLGGRLLGAELTDEAVRTQYEGHDLLLDRPVRWTLGMQLDDDGTWGMGGIGGSVGYADPARGYTLGYVTRRLAGFERVDTLVEALHPCL</sequence>
<evidence type="ECO:0000313" key="2">
    <source>
        <dbReference type="EMBL" id="PRX49258.1"/>
    </source>
</evidence>
<proteinExistence type="predicted"/>
<dbReference type="RefSeq" id="WP_219927155.1">
    <property type="nucleotide sequence ID" value="NZ_PVNH01000003.1"/>
</dbReference>
<dbReference type="AlphaFoldDB" id="A0A2T0LYR2"/>
<dbReference type="EMBL" id="PVNH01000003">
    <property type="protein sequence ID" value="PRX49258.1"/>
    <property type="molecule type" value="Genomic_DNA"/>
</dbReference>
<dbReference type="Proteomes" id="UP000238362">
    <property type="component" value="Unassembled WGS sequence"/>
</dbReference>
<keyword evidence="3" id="KW-1185">Reference proteome</keyword>
<dbReference type="InterPro" id="IPR052907">
    <property type="entry name" value="Beta-lactamase/esterase"/>
</dbReference>
<organism evidence="2 3">
    <name type="scientific">Prauserella shujinwangii</name>
    <dbReference type="NCBI Taxonomy" id="1453103"/>
    <lineage>
        <taxon>Bacteria</taxon>
        <taxon>Bacillati</taxon>
        <taxon>Actinomycetota</taxon>
        <taxon>Actinomycetes</taxon>
        <taxon>Pseudonocardiales</taxon>
        <taxon>Pseudonocardiaceae</taxon>
        <taxon>Prauserella</taxon>
    </lineage>
</organism>
<reference evidence="2 3" key="1">
    <citation type="submission" date="2018-03" db="EMBL/GenBank/DDBJ databases">
        <title>Genomic Encyclopedia of Type Strains, Phase III (KMG-III): the genomes of soil and plant-associated and newly described type strains.</title>
        <authorList>
            <person name="Whitman W."/>
        </authorList>
    </citation>
    <scope>NUCLEOTIDE SEQUENCE [LARGE SCALE GENOMIC DNA]</scope>
    <source>
        <strain evidence="2 3">CGMCC 4.7125</strain>
    </source>
</reference>
<feature type="domain" description="Beta-lactamase-related" evidence="1">
    <location>
        <begin position="17"/>
        <end position="346"/>
    </location>
</feature>
<dbReference type="PANTHER" id="PTHR43319">
    <property type="entry name" value="BETA-LACTAMASE-RELATED"/>
    <property type="match status" value="1"/>
</dbReference>
<dbReference type="PANTHER" id="PTHR43319:SF3">
    <property type="entry name" value="BETA-LACTAMASE-RELATED DOMAIN-CONTAINING PROTEIN"/>
    <property type="match status" value="1"/>
</dbReference>
<dbReference type="Gene3D" id="3.40.710.10">
    <property type="entry name" value="DD-peptidase/beta-lactamase superfamily"/>
    <property type="match status" value="1"/>
</dbReference>
<evidence type="ECO:0000259" key="1">
    <source>
        <dbReference type="Pfam" id="PF00144"/>
    </source>
</evidence>
<gene>
    <name evidence="2" type="ORF">B0I33_103292</name>
</gene>
<dbReference type="SUPFAM" id="SSF56601">
    <property type="entry name" value="beta-lactamase/transpeptidase-like"/>
    <property type="match status" value="1"/>
</dbReference>
<dbReference type="InterPro" id="IPR012338">
    <property type="entry name" value="Beta-lactam/transpept-like"/>
</dbReference>
<evidence type="ECO:0000313" key="3">
    <source>
        <dbReference type="Proteomes" id="UP000238362"/>
    </source>
</evidence>
<accession>A0A2T0LYR2</accession>
<name>A0A2T0LYR2_9PSEU</name>
<comment type="caution">
    <text evidence="2">The sequence shown here is derived from an EMBL/GenBank/DDBJ whole genome shotgun (WGS) entry which is preliminary data.</text>
</comment>